<gene>
    <name evidence="3" type="ORF">C2857_006740</name>
</gene>
<dbReference type="OrthoDB" id="2748312at2759"/>
<dbReference type="InterPro" id="IPR029476">
    <property type="entry name" value="DNase_NucA_NucB"/>
</dbReference>
<evidence type="ECO:0000313" key="4">
    <source>
        <dbReference type="Proteomes" id="UP000594364"/>
    </source>
</evidence>
<accession>A0A7S9PSS9</accession>
<organism evidence="3 4">
    <name type="scientific">Epichloe festucae (strain Fl1)</name>
    <dbReference type="NCBI Taxonomy" id="877507"/>
    <lineage>
        <taxon>Eukaryota</taxon>
        <taxon>Fungi</taxon>
        <taxon>Dikarya</taxon>
        <taxon>Ascomycota</taxon>
        <taxon>Pezizomycotina</taxon>
        <taxon>Sordariomycetes</taxon>
        <taxon>Hypocreomycetidae</taxon>
        <taxon>Hypocreales</taxon>
        <taxon>Clavicipitaceae</taxon>
        <taxon>Epichloe</taxon>
    </lineage>
</organism>
<dbReference type="AlphaFoldDB" id="A0A7S9PSS9"/>
<feature type="domain" description="Deoxyribonuclease NucA/NucB" evidence="2">
    <location>
        <begin position="36"/>
        <end position="135"/>
    </location>
</feature>
<sequence length="286" mass="32044">MRFTAMCCIFITGVYTSSTPDITFKCRHMPEICTNMCWAMRCAEPRFPQTLTWDNRSVGDNVMYPNLKASGCKIADNRCREHRVQHGSMEGVFSICDEYPFYFTLESGLANGHAVSRCVRRNANRAQAKSLRATYTPWRKQGLGTHKLQVGIADPGYKGVNYCLNQPCVNDGFEMQDGMAKIDGVDGVDGIDDRREPPPPPPPFRFFKTASGNIMASLDALTLGVNFTRALHDDEEEDEDEGEPEETIMLDRWAEEVEGARVRFVSDVLLEEVSAEHAALVDALVE</sequence>
<evidence type="ECO:0000313" key="3">
    <source>
        <dbReference type="EMBL" id="QPG94693.1"/>
    </source>
</evidence>
<dbReference type="EMBL" id="CP031385">
    <property type="protein sequence ID" value="QPG94693.1"/>
    <property type="molecule type" value="Genomic_DNA"/>
</dbReference>
<name>A0A7S9PSS9_EPIFF</name>
<keyword evidence="1" id="KW-0732">Signal</keyword>
<evidence type="ECO:0000256" key="1">
    <source>
        <dbReference type="SAM" id="SignalP"/>
    </source>
</evidence>
<proteinExistence type="predicted"/>
<feature type="chain" id="PRO_5034340205" description="Deoxyribonuclease NucA/NucB domain-containing protein" evidence="1">
    <location>
        <begin position="17"/>
        <end position="286"/>
    </location>
</feature>
<dbReference type="Proteomes" id="UP000594364">
    <property type="component" value="Chromosome 1"/>
</dbReference>
<reference evidence="3 4" key="1">
    <citation type="journal article" date="2018" name="PLoS Genet.">
        <title>Repeat elements organise 3D genome structure and mediate transcription in the filamentous fungus Epichloe festucae.</title>
        <authorList>
            <person name="Winter D.J."/>
            <person name="Ganley A.R.D."/>
            <person name="Young C.A."/>
            <person name="Liachko I."/>
            <person name="Schardl C.L."/>
            <person name="Dupont P.Y."/>
            <person name="Berry D."/>
            <person name="Ram A."/>
            <person name="Scott B."/>
            <person name="Cox M.P."/>
        </authorList>
    </citation>
    <scope>NUCLEOTIDE SEQUENCE [LARGE SCALE GENOMIC DNA]</scope>
    <source>
        <strain evidence="3 4">Fl1</strain>
    </source>
</reference>
<evidence type="ECO:0000259" key="2">
    <source>
        <dbReference type="Pfam" id="PF14040"/>
    </source>
</evidence>
<protein>
    <recommendedName>
        <fullName evidence="2">Deoxyribonuclease NucA/NucB domain-containing protein</fullName>
    </recommendedName>
</protein>
<feature type="signal peptide" evidence="1">
    <location>
        <begin position="1"/>
        <end position="16"/>
    </location>
</feature>
<keyword evidence="4" id="KW-1185">Reference proteome</keyword>
<dbReference type="Pfam" id="PF14040">
    <property type="entry name" value="DNase_NucA_NucB"/>
    <property type="match status" value="1"/>
</dbReference>